<dbReference type="PANTHER" id="PTHR34606:SF15">
    <property type="entry name" value="BON DOMAIN-CONTAINING PROTEIN"/>
    <property type="match status" value="1"/>
</dbReference>
<dbReference type="Gene3D" id="3.30.1340.30">
    <property type="match status" value="2"/>
</dbReference>
<proteinExistence type="predicted"/>
<organism evidence="3 4">
    <name type="scientific">Paraglaciecola chathamensis</name>
    <dbReference type="NCBI Taxonomy" id="368405"/>
    <lineage>
        <taxon>Bacteria</taxon>
        <taxon>Pseudomonadati</taxon>
        <taxon>Pseudomonadota</taxon>
        <taxon>Gammaproteobacteria</taxon>
        <taxon>Alteromonadales</taxon>
        <taxon>Alteromonadaceae</taxon>
        <taxon>Paraglaciecola</taxon>
    </lineage>
</organism>
<feature type="domain" description="BON" evidence="2">
    <location>
        <begin position="36"/>
        <end position="104"/>
    </location>
</feature>
<keyword evidence="1" id="KW-0732">Signal</keyword>
<feature type="chain" id="PRO_5047407034" evidence="1">
    <location>
        <begin position="27"/>
        <end position="284"/>
    </location>
</feature>
<dbReference type="InterPro" id="IPR007055">
    <property type="entry name" value="BON_dom"/>
</dbReference>
<dbReference type="InterPro" id="IPR014004">
    <property type="entry name" value="Transpt-assoc_nodulatn_dom_bac"/>
</dbReference>
<feature type="domain" description="BON" evidence="2">
    <location>
        <begin position="122"/>
        <end position="190"/>
    </location>
</feature>
<comment type="caution">
    <text evidence="3">The sequence shown here is derived from an EMBL/GenBank/DDBJ whole genome shotgun (WGS) entry which is preliminary data.</text>
</comment>
<evidence type="ECO:0000313" key="3">
    <source>
        <dbReference type="EMBL" id="MBJ2137440.1"/>
    </source>
</evidence>
<dbReference type="Proteomes" id="UP000649232">
    <property type="component" value="Unassembled WGS sequence"/>
</dbReference>
<evidence type="ECO:0000256" key="1">
    <source>
        <dbReference type="SAM" id="SignalP"/>
    </source>
</evidence>
<accession>A0ABS0WG26</accession>
<name>A0ABS0WG26_9ALTE</name>
<dbReference type="SMART" id="SM00749">
    <property type="entry name" value="BON"/>
    <property type="match status" value="3"/>
</dbReference>
<feature type="signal peptide" evidence="1">
    <location>
        <begin position="1"/>
        <end position="26"/>
    </location>
</feature>
<dbReference type="Pfam" id="PF04972">
    <property type="entry name" value="BON"/>
    <property type="match status" value="3"/>
</dbReference>
<sequence length="284" mass="30785">MRIKSQKTSVASYIALLFSTSTLLGAASANSLTEQDDTWQEAQIWTTYQISPYLRNSHIEVKVEDGDVTLNGSVSQDTNRELAEAIASGIAGIKSVDNQIEVVENDKPNNASIERNYAQMVDDASITSAINSKILWSKLSDTTETNIDTYQSKVTLTGLVSSQEDSDTINAMSQHTKGVISVANQLVISDEPISISKKKDPGTEEFEEKKGHSMLADGWITTKIKSTYMYSSNVDSGQITVNTTDGIVVLEGTIKDGAERALAIALARNIRGVKSVTSDKLVLL</sequence>
<dbReference type="InterPro" id="IPR051686">
    <property type="entry name" value="Lipoprotein_DolP"/>
</dbReference>
<protein>
    <submittedName>
        <fullName evidence="3">BON domain-containing protein</fullName>
    </submittedName>
</protein>
<dbReference type="PANTHER" id="PTHR34606">
    <property type="entry name" value="BON DOMAIN-CONTAINING PROTEIN"/>
    <property type="match status" value="1"/>
</dbReference>
<gene>
    <name evidence="3" type="ORF">JEU11_13345</name>
</gene>
<dbReference type="PROSITE" id="PS50914">
    <property type="entry name" value="BON"/>
    <property type="match status" value="3"/>
</dbReference>
<feature type="domain" description="BON" evidence="2">
    <location>
        <begin position="216"/>
        <end position="284"/>
    </location>
</feature>
<reference evidence="3 4" key="1">
    <citation type="submission" date="2020-12" db="EMBL/GenBank/DDBJ databases">
        <title>Draft genome sequences of nine environmental bacterial isolates colonizing plastic.</title>
        <authorList>
            <person name="Borre I."/>
            <person name="Sonnenschein E.C."/>
        </authorList>
    </citation>
    <scope>NUCLEOTIDE SEQUENCE [LARGE SCALE GENOMIC DNA]</scope>
    <source>
        <strain evidence="3 4">IB30</strain>
    </source>
</reference>
<dbReference type="EMBL" id="JAEILT010000019">
    <property type="protein sequence ID" value="MBJ2137440.1"/>
    <property type="molecule type" value="Genomic_DNA"/>
</dbReference>
<evidence type="ECO:0000313" key="4">
    <source>
        <dbReference type="Proteomes" id="UP000649232"/>
    </source>
</evidence>
<evidence type="ECO:0000259" key="2">
    <source>
        <dbReference type="PROSITE" id="PS50914"/>
    </source>
</evidence>
<dbReference type="RefSeq" id="WP_198825032.1">
    <property type="nucleotide sequence ID" value="NZ_JAEILT010000019.1"/>
</dbReference>